<evidence type="ECO:0000313" key="3">
    <source>
        <dbReference type="Proteomes" id="UP001165121"/>
    </source>
</evidence>
<keyword evidence="3" id="KW-1185">Reference proteome</keyword>
<dbReference type="AlphaFoldDB" id="A0A9W7CXS6"/>
<comment type="caution">
    <text evidence="2">The sequence shown here is derived from an EMBL/GenBank/DDBJ whole genome shotgun (WGS) entry which is preliminary data.</text>
</comment>
<feature type="compositionally biased region" description="Acidic residues" evidence="1">
    <location>
        <begin position="79"/>
        <end position="92"/>
    </location>
</feature>
<accession>A0A9W7CXS6</accession>
<feature type="compositionally biased region" description="Low complexity" evidence="1">
    <location>
        <begin position="1"/>
        <end position="48"/>
    </location>
</feature>
<dbReference type="EMBL" id="BSXT01002265">
    <property type="protein sequence ID" value="GMF48024.1"/>
    <property type="molecule type" value="Genomic_DNA"/>
</dbReference>
<feature type="region of interest" description="Disordered" evidence="1">
    <location>
        <begin position="1"/>
        <end position="55"/>
    </location>
</feature>
<evidence type="ECO:0000313" key="2">
    <source>
        <dbReference type="EMBL" id="GMF48024.1"/>
    </source>
</evidence>
<organism evidence="2 3">
    <name type="scientific">Phytophthora fragariaefolia</name>
    <dbReference type="NCBI Taxonomy" id="1490495"/>
    <lineage>
        <taxon>Eukaryota</taxon>
        <taxon>Sar</taxon>
        <taxon>Stramenopiles</taxon>
        <taxon>Oomycota</taxon>
        <taxon>Peronosporomycetes</taxon>
        <taxon>Peronosporales</taxon>
        <taxon>Peronosporaceae</taxon>
        <taxon>Phytophthora</taxon>
    </lineage>
</organism>
<sequence>MSTPTTQATDTPAASAAANPVVASSATTGSSLASTPVVTSTVTTPSSPKRTMSLGEYKKARGNTVFARDELEALFDLGSDADMEDSKEDEEISSSRRDDPGVGSRRRREDDSDASGSKRSRSGSDRPLADAGSLSSPRSGGDSTSSNTMA</sequence>
<feature type="compositionally biased region" description="Low complexity" evidence="1">
    <location>
        <begin position="132"/>
        <end position="150"/>
    </location>
</feature>
<feature type="region of interest" description="Disordered" evidence="1">
    <location>
        <begin position="76"/>
        <end position="150"/>
    </location>
</feature>
<protein>
    <submittedName>
        <fullName evidence="2">Unnamed protein product</fullName>
    </submittedName>
</protein>
<reference evidence="2" key="1">
    <citation type="submission" date="2023-04" db="EMBL/GenBank/DDBJ databases">
        <title>Phytophthora fragariaefolia NBRC 109709.</title>
        <authorList>
            <person name="Ichikawa N."/>
            <person name="Sato H."/>
            <person name="Tonouchi N."/>
        </authorList>
    </citation>
    <scope>NUCLEOTIDE SEQUENCE</scope>
    <source>
        <strain evidence="2">NBRC 109709</strain>
    </source>
</reference>
<name>A0A9W7CXS6_9STRA</name>
<dbReference type="Proteomes" id="UP001165121">
    <property type="component" value="Unassembled WGS sequence"/>
</dbReference>
<evidence type="ECO:0000256" key="1">
    <source>
        <dbReference type="SAM" id="MobiDB-lite"/>
    </source>
</evidence>
<gene>
    <name evidence="2" type="ORF">Pfra01_001836800</name>
</gene>
<proteinExistence type="predicted"/>